<evidence type="ECO:0000256" key="2">
    <source>
        <dbReference type="ARBA" id="ARBA00023027"/>
    </source>
</evidence>
<dbReference type="PROSITE" id="PS00895">
    <property type="entry name" value="3_HYDROXYISOBUT_DH"/>
    <property type="match status" value="1"/>
</dbReference>
<dbReference type="Gene3D" id="3.40.50.720">
    <property type="entry name" value="NAD(P)-binding Rossmann-like Domain"/>
    <property type="match status" value="1"/>
</dbReference>
<keyword evidence="9" id="KW-1185">Reference proteome</keyword>
<dbReference type="PIRSF" id="PIRSF000103">
    <property type="entry name" value="HIBADH"/>
    <property type="match status" value="1"/>
</dbReference>
<reference evidence="7 8" key="2">
    <citation type="submission" date="2018-08" db="EMBL/GenBank/DDBJ databases">
        <title>The draft genome of Acinetobacter sichuanensis strain WCHAc060041.</title>
        <authorList>
            <person name="Qin J."/>
            <person name="Feng Y."/>
            <person name="Zong Z."/>
        </authorList>
    </citation>
    <scope>NUCLEOTIDE SEQUENCE [LARGE SCALE GENOMIC DNA]</scope>
    <source>
        <strain evidence="7 8">WCHAc060041</strain>
    </source>
</reference>
<dbReference type="InterPro" id="IPR008927">
    <property type="entry name" value="6-PGluconate_DH-like_C_sf"/>
</dbReference>
<evidence type="ECO:0000259" key="5">
    <source>
        <dbReference type="Pfam" id="PF14833"/>
    </source>
</evidence>
<dbReference type="Proteomes" id="UP000240957">
    <property type="component" value="Unassembled WGS sequence"/>
</dbReference>
<keyword evidence="2" id="KW-0520">NAD</keyword>
<sequence length="277" mass="29735">MSKVIKNVGFIGLGEMGVPMAINLQKSGIQVYAFDLNTAVYDKVTPNGIIGCASIVEMTEQSDAVITMVRNTAQTESVIFGENGISSAQRKNIPIIIMSTLSPDTMHTLQQRVEEADFQLVDAPVSGSLTGAIAATLTIMLGGKTELLEQCADVFSAMGKNIIHFGEQCGAGQAAKLTNNLVLANNIMGCAEALKFGHKHNISQENILKLLSVSTGGSWVVDHWNSDVSNYKPEATLGIIKKDLTAVLADAESTQLNLPFTELSKELLFETMQDVEQ</sequence>
<comment type="caution">
    <text evidence="7">The sequence shown here is derived from an EMBL/GenBank/DDBJ whole genome shotgun (WGS) entry which is preliminary data.</text>
</comment>
<dbReference type="Pfam" id="PF03446">
    <property type="entry name" value="NAD_binding_2"/>
    <property type="match status" value="1"/>
</dbReference>
<dbReference type="InterPro" id="IPR006115">
    <property type="entry name" value="6PGDH_NADP-bd"/>
</dbReference>
<protein>
    <submittedName>
        <fullName evidence="7">NAD(P)-dependent oxidoreductase</fullName>
        <ecNumber evidence="6">1.1.-.-</ecNumber>
    </submittedName>
</protein>
<dbReference type="AlphaFoldDB" id="A0A371YK26"/>
<proteinExistence type="predicted"/>
<evidence type="ECO:0000313" key="8">
    <source>
        <dbReference type="Proteomes" id="UP000240957"/>
    </source>
</evidence>
<dbReference type="OrthoDB" id="9786703at2"/>
<dbReference type="RefSeq" id="WP_107009961.1">
    <property type="nucleotide sequence ID" value="NZ_JBHRSF010000018.1"/>
</dbReference>
<dbReference type="InterPro" id="IPR029154">
    <property type="entry name" value="HIBADH-like_NADP-bd"/>
</dbReference>
<dbReference type="SUPFAM" id="SSF51735">
    <property type="entry name" value="NAD(P)-binding Rossmann-fold domains"/>
    <property type="match status" value="1"/>
</dbReference>
<reference evidence="9" key="3">
    <citation type="journal article" date="2019" name="Int. J. Syst. Evol. Microbiol.">
        <title>The Global Catalogue of Microorganisms (GCM) 10K type strain sequencing project: providing services to taxonomists for standard genome sequencing and annotation.</title>
        <authorList>
            <consortium name="The Broad Institute Genomics Platform"/>
            <consortium name="The Broad Institute Genome Sequencing Center for Infectious Disease"/>
            <person name="Wu L."/>
            <person name="Ma J."/>
        </authorList>
    </citation>
    <scope>NUCLEOTIDE SEQUENCE [LARGE SCALE GENOMIC DNA]</scope>
    <source>
        <strain evidence="9">KCTC 62575</strain>
    </source>
</reference>
<dbReference type="EC" id="1.1.-.-" evidence="6"/>
<dbReference type="EMBL" id="JBHRSF010000018">
    <property type="protein sequence ID" value="MFC2995152.1"/>
    <property type="molecule type" value="Genomic_DNA"/>
</dbReference>
<dbReference type="GO" id="GO:0051287">
    <property type="term" value="F:NAD binding"/>
    <property type="evidence" value="ECO:0007669"/>
    <property type="project" value="InterPro"/>
</dbReference>
<dbReference type="InterPro" id="IPR036291">
    <property type="entry name" value="NAD(P)-bd_dom_sf"/>
</dbReference>
<evidence type="ECO:0000259" key="4">
    <source>
        <dbReference type="Pfam" id="PF03446"/>
    </source>
</evidence>
<evidence type="ECO:0000313" key="6">
    <source>
        <dbReference type="EMBL" id="MFC2995152.1"/>
    </source>
</evidence>
<dbReference type="PANTHER" id="PTHR22981:SF7">
    <property type="entry name" value="3-HYDROXYISOBUTYRATE DEHYDROGENASE, MITOCHONDRIAL"/>
    <property type="match status" value="1"/>
</dbReference>
<accession>A0A371YK26</accession>
<evidence type="ECO:0000256" key="1">
    <source>
        <dbReference type="ARBA" id="ARBA00023002"/>
    </source>
</evidence>
<dbReference type="SUPFAM" id="SSF48179">
    <property type="entry name" value="6-phosphogluconate dehydrogenase C-terminal domain-like"/>
    <property type="match status" value="1"/>
</dbReference>
<evidence type="ECO:0000313" key="7">
    <source>
        <dbReference type="EMBL" id="RFC81811.1"/>
    </source>
</evidence>
<feature type="domain" description="3-hydroxyisobutyrate dehydrogenase-like NAD-binding" evidence="5">
    <location>
        <begin position="170"/>
        <end position="271"/>
    </location>
</feature>
<reference evidence="6" key="4">
    <citation type="submission" date="2024-09" db="EMBL/GenBank/DDBJ databases">
        <authorList>
            <person name="Sun Q."/>
            <person name="Mori K."/>
        </authorList>
    </citation>
    <scope>NUCLEOTIDE SEQUENCE</scope>
    <source>
        <strain evidence="6">KCTC 62575</strain>
    </source>
</reference>
<dbReference type="Proteomes" id="UP001595455">
    <property type="component" value="Unassembled WGS sequence"/>
</dbReference>
<dbReference type="InterPro" id="IPR015815">
    <property type="entry name" value="HIBADH-related"/>
</dbReference>
<dbReference type="PANTHER" id="PTHR22981">
    <property type="entry name" value="3-HYDROXYISOBUTYRATE DEHYDROGENASE-RELATED"/>
    <property type="match status" value="1"/>
</dbReference>
<keyword evidence="1 6" id="KW-0560">Oxidoreductase</keyword>
<name>A0A371YK26_9GAMM</name>
<dbReference type="GO" id="GO:0016616">
    <property type="term" value="F:oxidoreductase activity, acting on the CH-OH group of donors, NAD or NADP as acceptor"/>
    <property type="evidence" value="ECO:0007669"/>
    <property type="project" value="TreeGrafter"/>
</dbReference>
<dbReference type="Gene3D" id="1.10.1040.10">
    <property type="entry name" value="N-(1-d-carboxylethyl)-l-norvaline Dehydrogenase, domain 2"/>
    <property type="match status" value="1"/>
</dbReference>
<dbReference type="EMBL" id="PYIX02000055">
    <property type="protein sequence ID" value="RFC81811.1"/>
    <property type="molecule type" value="Genomic_DNA"/>
</dbReference>
<feature type="domain" description="6-phosphogluconate dehydrogenase NADP-binding" evidence="4">
    <location>
        <begin position="7"/>
        <end position="166"/>
    </location>
</feature>
<dbReference type="GO" id="GO:0016054">
    <property type="term" value="P:organic acid catabolic process"/>
    <property type="evidence" value="ECO:0007669"/>
    <property type="project" value="UniProtKB-ARBA"/>
</dbReference>
<dbReference type="InterPro" id="IPR002204">
    <property type="entry name" value="3-OH-isobutyrate_DH-rel_CS"/>
</dbReference>
<dbReference type="InterPro" id="IPR013328">
    <property type="entry name" value="6PGD_dom2"/>
</dbReference>
<gene>
    <name evidence="6" type="ORF">ACFODO_07690</name>
    <name evidence="7" type="ORF">C9E89_019925</name>
</gene>
<organism evidence="7 8">
    <name type="scientific">Acinetobacter sichuanensis</name>
    <dbReference type="NCBI Taxonomy" id="2136183"/>
    <lineage>
        <taxon>Bacteria</taxon>
        <taxon>Pseudomonadati</taxon>
        <taxon>Pseudomonadota</taxon>
        <taxon>Gammaproteobacteria</taxon>
        <taxon>Moraxellales</taxon>
        <taxon>Moraxellaceae</taxon>
        <taxon>Acinetobacter</taxon>
    </lineage>
</organism>
<evidence type="ECO:0000313" key="9">
    <source>
        <dbReference type="Proteomes" id="UP001595455"/>
    </source>
</evidence>
<feature type="active site" evidence="3">
    <location>
        <position position="176"/>
    </location>
</feature>
<dbReference type="GO" id="GO:0050661">
    <property type="term" value="F:NADP binding"/>
    <property type="evidence" value="ECO:0007669"/>
    <property type="project" value="InterPro"/>
</dbReference>
<dbReference type="Pfam" id="PF14833">
    <property type="entry name" value="NAD_binding_11"/>
    <property type="match status" value="1"/>
</dbReference>
<evidence type="ECO:0000256" key="3">
    <source>
        <dbReference type="PIRSR" id="PIRSR000103-1"/>
    </source>
</evidence>
<reference evidence="6" key="1">
    <citation type="journal article" date="2014" name="Int. J. Syst. Evol. Microbiol.">
        <title>Complete genome of a new Firmicutes species belonging to the dominant human colonic microbiota ('Ruminococcus bicirculans') reveals two chromosomes and a selective capacity to utilize plant glucans.</title>
        <authorList>
            <consortium name="NISC Comparative Sequencing Program"/>
            <person name="Wegmann U."/>
            <person name="Louis P."/>
            <person name="Goesmann A."/>
            <person name="Henrissat B."/>
            <person name="Duncan S.H."/>
            <person name="Flint H.J."/>
        </authorList>
    </citation>
    <scope>NUCLEOTIDE SEQUENCE</scope>
    <source>
        <strain evidence="6">KCTC 62575</strain>
    </source>
</reference>